<dbReference type="Proteomes" id="UP001610432">
    <property type="component" value="Unassembled WGS sequence"/>
</dbReference>
<reference evidence="2 3" key="1">
    <citation type="submission" date="2024-07" db="EMBL/GenBank/DDBJ databases">
        <title>Section-level genome sequencing and comparative genomics of Aspergillus sections Usti and Cavernicolus.</title>
        <authorList>
            <consortium name="Lawrence Berkeley National Laboratory"/>
            <person name="Nybo J.L."/>
            <person name="Vesth T.C."/>
            <person name="Theobald S."/>
            <person name="Frisvad J.C."/>
            <person name="Larsen T.O."/>
            <person name="Kjaerboelling I."/>
            <person name="Rothschild-Mancinelli K."/>
            <person name="Lyhne E.K."/>
            <person name="Kogle M.E."/>
            <person name="Barry K."/>
            <person name="Clum A."/>
            <person name="Na H."/>
            <person name="Ledsgaard L."/>
            <person name="Lin J."/>
            <person name="Lipzen A."/>
            <person name="Kuo A."/>
            <person name="Riley R."/>
            <person name="Mondo S."/>
            <person name="Labutti K."/>
            <person name="Haridas S."/>
            <person name="Pangalinan J."/>
            <person name="Salamov A.A."/>
            <person name="Simmons B.A."/>
            <person name="Magnuson J.K."/>
            <person name="Chen J."/>
            <person name="Drula E."/>
            <person name="Henrissat B."/>
            <person name="Wiebenga A."/>
            <person name="Lubbers R.J."/>
            <person name="Gomes A.C."/>
            <person name="Macurrencykelacurrency M.R."/>
            <person name="Stajich J."/>
            <person name="Grigoriev I.V."/>
            <person name="Mortensen U.H."/>
            <person name="De Vries R.P."/>
            <person name="Baker S.E."/>
            <person name="Andersen M.R."/>
        </authorList>
    </citation>
    <scope>NUCLEOTIDE SEQUENCE [LARGE SCALE GENOMIC DNA]</scope>
    <source>
        <strain evidence="2 3">CBS 449.75</strain>
    </source>
</reference>
<evidence type="ECO:0000313" key="3">
    <source>
        <dbReference type="Proteomes" id="UP001610432"/>
    </source>
</evidence>
<dbReference type="EMBL" id="JBFXLQ010000014">
    <property type="protein sequence ID" value="KAL2868399.1"/>
    <property type="molecule type" value="Genomic_DNA"/>
</dbReference>
<feature type="compositionally biased region" description="Basic residues" evidence="1">
    <location>
        <begin position="64"/>
        <end position="78"/>
    </location>
</feature>
<sequence>MTSLYNRSHSPGEGLNSIYTTDKVQMQNAKESEKISTSQPIIPNAMCPGTGAAGNQKLTDNKKMKSAKPKNRKQKRRK</sequence>
<keyword evidence="3" id="KW-1185">Reference proteome</keyword>
<dbReference type="RefSeq" id="XP_070887378.1">
    <property type="nucleotide sequence ID" value="XM_071035163.1"/>
</dbReference>
<proteinExistence type="predicted"/>
<organism evidence="2 3">
    <name type="scientific">Aspergillus lucknowensis</name>
    <dbReference type="NCBI Taxonomy" id="176173"/>
    <lineage>
        <taxon>Eukaryota</taxon>
        <taxon>Fungi</taxon>
        <taxon>Dikarya</taxon>
        <taxon>Ascomycota</taxon>
        <taxon>Pezizomycotina</taxon>
        <taxon>Eurotiomycetes</taxon>
        <taxon>Eurotiomycetidae</taxon>
        <taxon>Eurotiales</taxon>
        <taxon>Aspergillaceae</taxon>
        <taxon>Aspergillus</taxon>
        <taxon>Aspergillus subgen. Nidulantes</taxon>
    </lineage>
</organism>
<comment type="caution">
    <text evidence="2">The sequence shown here is derived from an EMBL/GenBank/DDBJ whole genome shotgun (WGS) entry which is preliminary data.</text>
</comment>
<accession>A0ABR4LV31</accession>
<name>A0ABR4LV31_9EURO</name>
<evidence type="ECO:0000256" key="1">
    <source>
        <dbReference type="SAM" id="MobiDB-lite"/>
    </source>
</evidence>
<gene>
    <name evidence="2" type="ORF">BJX67DRAFT_55770</name>
</gene>
<feature type="region of interest" description="Disordered" evidence="1">
    <location>
        <begin position="28"/>
        <end position="78"/>
    </location>
</feature>
<evidence type="ECO:0000313" key="2">
    <source>
        <dbReference type="EMBL" id="KAL2868399.1"/>
    </source>
</evidence>
<feature type="compositionally biased region" description="Polar residues" evidence="1">
    <location>
        <begin position="28"/>
        <end position="41"/>
    </location>
</feature>
<protein>
    <submittedName>
        <fullName evidence="2">Uncharacterized protein</fullName>
    </submittedName>
</protein>
<dbReference type="GeneID" id="98150235"/>